<reference evidence="1" key="2">
    <citation type="journal article" date="2021" name="PeerJ">
        <title>Extensive microbial diversity within the chicken gut microbiome revealed by metagenomics and culture.</title>
        <authorList>
            <person name="Gilroy R."/>
            <person name="Ravi A."/>
            <person name="Getino M."/>
            <person name="Pursley I."/>
            <person name="Horton D.L."/>
            <person name="Alikhan N.F."/>
            <person name="Baker D."/>
            <person name="Gharbi K."/>
            <person name="Hall N."/>
            <person name="Watson M."/>
            <person name="Adriaenssens E.M."/>
            <person name="Foster-Nyarko E."/>
            <person name="Jarju S."/>
            <person name="Secka A."/>
            <person name="Antonio M."/>
            <person name="Oren A."/>
            <person name="Chaudhuri R.R."/>
            <person name="La Ragione R."/>
            <person name="Hildebrand F."/>
            <person name="Pallen M.J."/>
        </authorList>
    </citation>
    <scope>NUCLEOTIDE SEQUENCE</scope>
    <source>
        <strain evidence="1">14508</strain>
    </source>
</reference>
<dbReference type="Proteomes" id="UP000886893">
    <property type="component" value="Unassembled WGS sequence"/>
</dbReference>
<dbReference type="AlphaFoldDB" id="A0A9D1KAN5"/>
<gene>
    <name evidence="1" type="ORF">IAD04_05450</name>
</gene>
<organism evidence="1 2">
    <name type="scientific">Candidatus Caccosoma faecigallinarum</name>
    <dbReference type="NCBI Taxonomy" id="2840720"/>
    <lineage>
        <taxon>Bacteria</taxon>
        <taxon>Bacillati</taxon>
        <taxon>Bacillota</taxon>
        <taxon>Bacillota incertae sedis</taxon>
        <taxon>Candidatus Caccosoma</taxon>
    </lineage>
</organism>
<dbReference type="EMBL" id="DVKI01000171">
    <property type="protein sequence ID" value="HIT17798.1"/>
    <property type="molecule type" value="Genomic_DNA"/>
</dbReference>
<evidence type="ECO:0000313" key="1">
    <source>
        <dbReference type="EMBL" id="HIT17798.1"/>
    </source>
</evidence>
<sequence>MKNIFYHASNKKLDELLPLSNNHGGDGKVCYFTSNRAYALFYIRDMNINHVTCGIDDNGIPVYYEQFPQQLKILYGGRSGYIYTVINHGEIVSGHTKGVWISTQPIKVTSVSFIKNVYEEMITAESSGEIQIIRYEDLSEEKRLQIIEMICNSILKHKYISNDCAKSRFIRENFPEAWNMAKEKMKDH</sequence>
<proteinExistence type="predicted"/>
<accession>A0A9D1KAN5</accession>
<protein>
    <submittedName>
        <fullName evidence="1">Uncharacterized protein</fullName>
    </submittedName>
</protein>
<name>A0A9D1KAN5_9FIRM</name>
<comment type="caution">
    <text evidence="1">The sequence shown here is derived from an EMBL/GenBank/DDBJ whole genome shotgun (WGS) entry which is preliminary data.</text>
</comment>
<evidence type="ECO:0000313" key="2">
    <source>
        <dbReference type="Proteomes" id="UP000886893"/>
    </source>
</evidence>
<reference evidence="1" key="1">
    <citation type="submission" date="2020-10" db="EMBL/GenBank/DDBJ databases">
        <authorList>
            <person name="Gilroy R."/>
        </authorList>
    </citation>
    <scope>NUCLEOTIDE SEQUENCE</scope>
    <source>
        <strain evidence="1">14508</strain>
    </source>
</reference>